<keyword evidence="2" id="KW-0812">Transmembrane</keyword>
<dbReference type="EMBL" id="JABFAA010000002">
    <property type="protein sequence ID" value="MBA0677132.1"/>
    <property type="molecule type" value="Genomic_DNA"/>
</dbReference>
<dbReference type="AlphaFoldDB" id="A0A7J8WQE1"/>
<keyword evidence="2" id="KW-0472">Membrane</keyword>
<keyword evidence="4" id="KW-1185">Reference proteome</keyword>
<evidence type="ECO:0000256" key="2">
    <source>
        <dbReference type="SAM" id="Phobius"/>
    </source>
</evidence>
<feature type="non-terminal residue" evidence="3">
    <location>
        <position position="184"/>
    </location>
</feature>
<evidence type="ECO:0000256" key="1">
    <source>
        <dbReference type="SAM" id="MobiDB-lite"/>
    </source>
</evidence>
<sequence>MTSRKRSGWQFFRICVKRTFDGKPRSCFQMRFCIDAVILIGFFYMKFGELLVMPRCDGYKKKIQKKSNAWNQTRQMKRLAMGTMTTPEYNDCWTDYKKLRLSMRTVGLGKTSEQWSEEIREGKNKVDSRERKFREVQTRNEALEKSLLENQKEKGEQENRVTELEGSLHRHRNQNSMIELRASL</sequence>
<proteinExistence type="predicted"/>
<reference evidence="3 4" key="1">
    <citation type="journal article" date="2019" name="Genome Biol. Evol.">
        <title>Insights into the evolution of the New World diploid cottons (Gossypium, subgenus Houzingenia) based on genome sequencing.</title>
        <authorList>
            <person name="Grover C.E."/>
            <person name="Arick M.A. 2nd"/>
            <person name="Thrash A."/>
            <person name="Conover J.L."/>
            <person name="Sanders W.S."/>
            <person name="Peterson D.G."/>
            <person name="Frelichowski J.E."/>
            <person name="Scheffler J.A."/>
            <person name="Scheffler B.E."/>
            <person name="Wendel J.F."/>
        </authorList>
    </citation>
    <scope>NUCLEOTIDE SEQUENCE [LARGE SCALE GENOMIC DNA]</scope>
    <source>
        <strain evidence="3">185</strain>
        <tissue evidence="3">Leaf</tissue>
    </source>
</reference>
<organism evidence="3 4">
    <name type="scientific">Gossypium aridum</name>
    <name type="common">American cotton</name>
    <name type="synonym">Erioxylum aridum</name>
    <dbReference type="NCBI Taxonomy" id="34290"/>
    <lineage>
        <taxon>Eukaryota</taxon>
        <taxon>Viridiplantae</taxon>
        <taxon>Streptophyta</taxon>
        <taxon>Embryophyta</taxon>
        <taxon>Tracheophyta</taxon>
        <taxon>Spermatophyta</taxon>
        <taxon>Magnoliopsida</taxon>
        <taxon>eudicotyledons</taxon>
        <taxon>Gunneridae</taxon>
        <taxon>Pentapetalae</taxon>
        <taxon>rosids</taxon>
        <taxon>malvids</taxon>
        <taxon>Malvales</taxon>
        <taxon>Malvaceae</taxon>
        <taxon>Malvoideae</taxon>
        <taxon>Gossypium</taxon>
    </lineage>
</organism>
<protein>
    <submittedName>
        <fullName evidence="3">Uncharacterized protein</fullName>
    </submittedName>
</protein>
<name>A0A7J8WQE1_GOSAI</name>
<gene>
    <name evidence="3" type="ORF">Goari_018553</name>
</gene>
<feature type="compositionally biased region" description="Basic and acidic residues" evidence="1">
    <location>
        <begin position="145"/>
        <end position="168"/>
    </location>
</feature>
<dbReference type="Proteomes" id="UP000593577">
    <property type="component" value="Unassembled WGS sequence"/>
</dbReference>
<feature type="transmembrane region" description="Helical" evidence="2">
    <location>
        <begin position="28"/>
        <end position="45"/>
    </location>
</feature>
<evidence type="ECO:0000313" key="3">
    <source>
        <dbReference type="EMBL" id="MBA0677132.1"/>
    </source>
</evidence>
<evidence type="ECO:0000313" key="4">
    <source>
        <dbReference type="Proteomes" id="UP000593577"/>
    </source>
</evidence>
<accession>A0A7J8WQE1</accession>
<comment type="caution">
    <text evidence="3">The sequence shown here is derived from an EMBL/GenBank/DDBJ whole genome shotgun (WGS) entry which is preliminary data.</text>
</comment>
<keyword evidence="2" id="KW-1133">Transmembrane helix</keyword>
<feature type="region of interest" description="Disordered" evidence="1">
    <location>
        <begin position="145"/>
        <end position="184"/>
    </location>
</feature>